<keyword evidence="6 14" id="KW-0812">Transmembrane</keyword>
<evidence type="ECO:0000259" key="15">
    <source>
        <dbReference type="SMART" id="SM00085"/>
    </source>
</evidence>
<evidence type="ECO:0000313" key="16">
    <source>
        <dbReference type="EMBL" id="CAI5441911.1"/>
    </source>
</evidence>
<gene>
    <name evidence="16" type="ORF">CAMP_LOCUS4548</name>
</gene>
<feature type="binding site" evidence="11">
    <location>
        <position position="73"/>
    </location>
    <ligand>
        <name>Ca(2+)</name>
        <dbReference type="ChEBI" id="CHEBI:29108"/>
    </ligand>
</feature>
<feature type="active site" evidence="10">
    <location>
        <position position="72"/>
    </location>
</feature>
<feature type="binding site" evidence="11">
    <location>
        <position position="56"/>
    </location>
    <ligand>
        <name>Ca(2+)</name>
        <dbReference type="ChEBI" id="CHEBI:29108"/>
    </ligand>
</feature>
<dbReference type="InterPro" id="IPR033113">
    <property type="entry name" value="PLA2_histidine"/>
</dbReference>
<feature type="transmembrane region" description="Helical" evidence="14">
    <location>
        <begin position="298"/>
        <end position="315"/>
    </location>
</feature>
<keyword evidence="7 14" id="KW-1133">Transmembrane helix</keyword>
<dbReference type="GO" id="GO:0006644">
    <property type="term" value="P:phospholipid metabolic process"/>
    <property type="evidence" value="ECO:0007669"/>
    <property type="project" value="InterPro"/>
</dbReference>
<comment type="similarity">
    <text evidence="3">Belongs to the nucleotide-sugar transporter family. SLC35A subfamily.</text>
</comment>
<feature type="transmembrane region" description="Helical" evidence="14">
    <location>
        <begin position="6"/>
        <end position="28"/>
    </location>
</feature>
<evidence type="ECO:0000256" key="1">
    <source>
        <dbReference type="ARBA" id="ARBA00004141"/>
    </source>
</evidence>
<comment type="caution">
    <text evidence="16">The sequence shown here is derived from an EMBL/GenBank/DDBJ whole genome shotgun (WGS) entry which is preliminary data.</text>
</comment>
<dbReference type="OrthoDB" id="408493at2759"/>
<evidence type="ECO:0000256" key="2">
    <source>
        <dbReference type="ARBA" id="ARBA00004613"/>
    </source>
</evidence>
<accession>A0A9P1MZG4</accession>
<dbReference type="InterPro" id="IPR007271">
    <property type="entry name" value="Nuc_sug_transpt"/>
</dbReference>
<name>A0A9P1MZG4_9PELO</name>
<keyword evidence="5" id="KW-0762">Sugar transport</keyword>
<keyword evidence="5" id="KW-0813">Transport</keyword>
<dbReference type="Pfam" id="PF04142">
    <property type="entry name" value="Nuc_sug_transp"/>
    <property type="match status" value="1"/>
</dbReference>
<dbReference type="GO" id="GO:0004623">
    <property type="term" value="F:phospholipase A2 activity"/>
    <property type="evidence" value="ECO:0007669"/>
    <property type="project" value="InterPro"/>
</dbReference>
<organism evidence="16 17">
    <name type="scientific">Caenorhabditis angaria</name>
    <dbReference type="NCBI Taxonomy" id="860376"/>
    <lineage>
        <taxon>Eukaryota</taxon>
        <taxon>Metazoa</taxon>
        <taxon>Ecdysozoa</taxon>
        <taxon>Nematoda</taxon>
        <taxon>Chromadorea</taxon>
        <taxon>Rhabditida</taxon>
        <taxon>Rhabditina</taxon>
        <taxon>Rhabditomorpha</taxon>
        <taxon>Rhabditoidea</taxon>
        <taxon>Rhabditidae</taxon>
        <taxon>Peloderinae</taxon>
        <taxon>Caenorhabditis</taxon>
    </lineage>
</organism>
<evidence type="ECO:0000256" key="8">
    <source>
        <dbReference type="ARBA" id="ARBA00023136"/>
    </source>
</evidence>
<feature type="transmembrane region" description="Helical" evidence="14">
    <location>
        <begin position="367"/>
        <end position="390"/>
    </location>
</feature>
<keyword evidence="4" id="KW-0964">Secreted</keyword>
<feature type="disulfide bond" evidence="12">
    <location>
        <begin position="68"/>
        <end position="136"/>
    </location>
</feature>
<dbReference type="GO" id="GO:0000139">
    <property type="term" value="C:Golgi membrane"/>
    <property type="evidence" value="ECO:0007669"/>
    <property type="project" value="InterPro"/>
</dbReference>
<dbReference type="NCBIfam" id="TIGR00803">
    <property type="entry name" value="nst"/>
    <property type="match status" value="1"/>
</dbReference>
<evidence type="ECO:0000256" key="11">
    <source>
        <dbReference type="PIRSR" id="PIRSR601211-2"/>
    </source>
</evidence>
<evidence type="ECO:0000256" key="7">
    <source>
        <dbReference type="ARBA" id="ARBA00022989"/>
    </source>
</evidence>
<feature type="transmembrane region" description="Helical" evidence="14">
    <location>
        <begin position="335"/>
        <end position="355"/>
    </location>
</feature>
<dbReference type="Pfam" id="PF00068">
    <property type="entry name" value="Phospholip_A2_1"/>
    <property type="match status" value="1"/>
</dbReference>
<keyword evidence="17" id="KW-1185">Reference proteome</keyword>
<feature type="disulfide bond" evidence="12">
    <location>
        <begin position="53"/>
        <end position="69"/>
    </location>
</feature>
<dbReference type="GO" id="GO:0050482">
    <property type="term" value="P:arachidonate secretion"/>
    <property type="evidence" value="ECO:0007669"/>
    <property type="project" value="InterPro"/>
</dbReference>
<evidence type="ECO:0000256" key="3">
    <source>
        <dbReference type="ARBA" id="ARBA00009976"/>
    </source>
</evidence>
<feature type="transmembrane region" description="Helical" evidence="14">
    <location>
        <begin position="405"/>
        <end position="424"/>
    </location>
</feature>
<dbReference type="PROSITE" id="PS00119">
    <property type="entry name" value="PA2_ASP"/>
    <property type="match status" value="1"/>
</dbReference>
<dbReference type="PRINTS" id="PR00389">
    <property type="entry name" value="PHPHLIPASEA2"/>
</dbReference>
<dbReference type="CDD" id="cd00125">
    <property type="entry name" value="PLA2c"/>
    <property type="match status" value="1"/>
</dbReference>
<feature type="transmembrane region" description="Helical" evidence="14">
    <location>
        <begin position="163"/>
        <end position="182"/>
    </location>
</feature>
<dbReference type="SMART" id="SM00085">
    <property type="entry name" value="PA2c"/>
    <property type="match status" value="1"/>
</dbReference>
<evidence type="ECO:0000256" key="5">
    <source>
        <dbReference type="ARBA" id="ARBA00022597"/>
    </source>
</evidence>
<feature type="domain" description="Phospholipase A2-like central" evidence="15">
    <location>
        <begin position="27"/>
        <end position="156"/>
    </location>
</feature>
<dbReference type="GO" id="GO:0016042">
    <property type="term" value="P:lipid catabolic process"/>
    <property type="evidence" value="ECO:0007669"/>
    <property type="project" value="InterPro"/>
</dbReference>
<feature type="disulfide bond" evidence="12">
    <location>
        <begin position="85"/>
        <end position="122"/>
    </location>
</feature>
<feature type="binding site" evidence="11">
    <location>
        <position position="52"/>
    </location>
    <ligand>
        <name>Ca(2+)</name>
        <dbReference type="ChEBI" id="CHEBI:29108"/>
    </ligand>
</feature>
<proteinExistence type="inferred from homology"/>
<feature type="transmembrane region" description="Helical" evidence="14">
    <location>
        <begin position="194"/>
        <end position="215"/>
    </location>
</feature>
<feature type="disulfide bond" evidence="12">
    <location>
        <begin position="107"/>
        <end position="127"/>
    </location>
</feature>
<comment type="subcellular location">
    <subcellularLocation>
        <location evidence="1">Membrane</location>
        <topology evidence="1">Multi-pass membrane protein</topology>
    </subcellularLocation>
    <subcellularLocation>
        <location evidence="2">Secreted</location>
    </subcellularLocation>
</comment>
<dbReference type="InterPro" id="IPR033112">
    <property type="entry name" value="PLA2_Asp_AS"/>
</dbReference>
<comment type="similarity">
    <text evidence="13">Belongs to the phospholipase A2 family.</text>
</comment>
<feature type="disulfide bond" evidence="12">
    <location>
        <begin position="75"/>
        <end position="129"/>
    </location>
</feature>
<dbReference type="PANTHER" id="PTHR10231">
    <property type="entry name" value="NUCLEOTIDE-SUGAR TRANSMEMBRANE TRANSPORTER"/>
    <property type="match status" value="1"/>
</dbReference>
<dbReference type="SUPFAM" id="SSF48619">
    <property type="entry name" value="Phospholipase A2, PLA2"/>
    <property type="match status" value="1"/>
</dbReference>
<sequence>MSSNSYYSIGFLFSIFFVALVVFVNGTVIEIEFMTLCMTRHDAWIYNGYGCYCGIGGSGEVLDEVDQCCANHDECYNQLYLNNTCWNVPLEYLPVYTWKCDNRNVQCTGLSTFGYQILPHDCGSGLCDCDRKLVECWAKYPEPKVQLKWYLNAMNRPNNNLKLISLVVLIVQTTALVLTLRYSQTQKTVGPKYLSSTAVVCAEVVKLITCIFVIFKNNGFRFSGMLEELDSEIFATPQTRADSLKVAVPAIMYVVQNNLLFFALKMLDAATYQVTYQLKILTTAFFSVSMLGKSLNRYNWIALILLTGGVALVQYPSGDKSSYEPKVEHDTSDNFLGLCAVLAACFSSGFAGVYFEKILKTSKVSLWIRNIQLAFFSVFGSLFVCWVYDWEAISNDGFFRGYNNIIWFVVLLQAYGGLVIALVVKYADNILKGFAVSLSIILSSLTSWLILGDLTITTTFTIGASIVIFATFLYGYEPKKSGPVHSA</sequence>
<protein>
    <recommendedName>
        <fullName evidence="15">Phospholipase A2-like central domain-containing protein</fullName>
    </recommendedName>
</protein>
<feature type="transmembrane region" description="Helical" evidence="14">
    <location>
        <begin position="270"/>
        <end position="291"/>
    </location>
</feature>
<evidence type="ECO:0000256" key="4">
    <source>
        <dbReference type="ARBA" id="ARBA00022525"/>
    </source>
</evidence>
<keyword evidence="9 12" id="KW-1015">Disulfide bond</keyword>
<reference evidence="16" key="1">
    <citation type="submission" date="2022-11" db="EMBL/GenBank/DDBJ databases">
        <authorList>
            <person name="Kikuchi T."/>
        </authorList>
    </citation>
    <scope>NUCLEOTIDE SEQUENCE</scope>
    <source>
        <strain evidence="16">PS1010</strain>
    </source>
</reference>
<evidence type="ECO:0000256" key="10">
    <source>
        <dbReference type="PIRSR" id="PIRSR601211-1"/>
    </source>
</evidence>
<evidence type="ECO:0000256" key="14">
    <source>
        <dbReference type="SAM" id="Phobius"/>
    </source>
</evidence>
<dbReference type="Gene3D" id="1.20.90.10">
    <property type="entry name" value="Phospholipase A2 domain"/>
    <property type="match status" value="1"/>
</dbReference>
<dbReference type="GO" id="GO:0005509">
    <property type="term" value="F:calcium ion binding"/>
    <property type="evidence" value="ECO:0007669"/>
    <property type="project" value="InterPro"/>
</dbReference>
<comment type="cofactor">
    <cofactor evidence="11">
        <name>Ca(2+)</name>
        <dbReference type="ChEBI" id="CHEBI:29108"/>
    </cofactor>
    <text evidence="11">Binds 1 Ca(2+) ion per subunit.</text>
</comment>
<feature type="binding site" evidence="11">
    <location>
        <position position="54"/>
    </location>
    <ligand>
        <name>Ca(2+)</name>
        <dbReference type="ChEBI" id="CHEBI:29108"/>
    </ligand>
</feature>
<dbReference type="InterPro" id="IPR001211">
    <property type="entry name" value="PLA2"/>
</dbReference>
<dbReference type="InterPro" id="IPR016090">
    <property type="entry name" value="PLA2-like_dom"/>
</dbReference>
<dbReference type="GO" id="GO:0015165">
    <property type="term" value="F:pyrimidine nucleotide-sugar transmembrane transporter activity"/>
    <property type="evidence" value="ECO:0007669"/>
    <property type="project" value="InterPro"/>
</dbReference>
<feature type="active site" evidence="10">
    <location>
        <position position="130"/>
    </location>
</feature>
<dbReference type="AlphaFoldDB" id="A0A9P1MZG4"/>
<keyword evidence="8 14" id="KW-0472">Membrane</keyword>
<evidence type="ECO:0000256" key="12">
    <source>
        <dbReference type="PIRSR" id="PIRSR601211-3"/>
    </source>
</evidence>
<dbReference type="PROSITE" id="PS00118">
    <property type="entry name" value="PA2_HIS"/>
    <property type="match status" value="1"/>
</dbReference>
<evidence type="ECO:0000256" key="6">
    <source>
        <dbReference type="ARBA" id="ARBA00022692"/>
    </source>
</evidence>
<keyword evidence="11" id="KW-0106">Calcium</keyword>
<dbReference type="Proteomes" id="UP001152747">
    <property type="component" value="Unassembled WGS sequence"/>
</dbReference>
<feature type="transmembrane region" description="Helical" evidence="14">
    <location>
        <begin position="431"/>
        <end position="450"/>
    </location>
</feature>
<evidence type="ECO:0000313" key="17">
    <source>
        <dbReference type="Proteomes" id="UP001152747"/>
    </source>
</evidence>
<keyword evidence="11" id="KW-0479">Metal-binding</keyword>
<dbReference type="InterPro" id="IPR036444">
    <property type="entry name" value="PLipase_A2_dom_sf"/>
</dbReference>
<evidence type="ECO:0000256" key="13">
    <source>
        <dbReference type="RuleBase" id="RU003654"/>
    </source>
</evidence>
<dbReference type="GO" id="GO:0005576">
    <property type="term" value="C:extracellular region"/>
    <property type="evidence" value="ECO:0007669"/>
    <property type="project" value="UniProtKB-SubCell"/>
</dbReference>
<dbReference type="InterPro" id="IPR037185">
    <property type="entry name" value="EmrE-like"/>
</dbReference>
<feature type="transmembrane region" description="Helical" evidence="14">
    <location>
        <begin position="456"/>
        <end position="476"/>
    </location>
</feature>
<dbReference type="EMBL" id="CANHGI010000002">
    <property type="protein sequence ID" value="CAI5441911.1"/>
    <property type="molecule type" value="Genomic_DNA"/>
</dbReference>
<evidence type="ECO:0000256" key="9">
    <source>
        <dbReference type="ARBA" id="ARBA00023157"/>
    </source>
</evidence>
<dbReference type="SUPFAM" id="SSF103481">
    <property type="entry name" value="Multidrug resistance efflux transporter EmrE"/>
    <property type="match status" value="1"/>
</dbReference>